<keyword evidence="6" id="KW-0479">Metal-binding</keyword>
<dbReference type="PRINTS" id="PR00109">
    <property type="entry name" value="TYRKINASE"/>
</dbReference>
<dbReference type="OMA" id="RRNARDC"/>
<dbReference type="Ensembl" id="ENSCSAVT00000003419.1">
    <property type="protein sequence ID" value="ENSCSAVP00000003368.1"/>
    <property type="gene ID" value="ENSCSAVG00000002000.1"/>
</dbReference>
<dbReference type="HOGENOM" id="CLU_000288_7_35_1"/>
<dbReference type="eggNOG" id="KOG0192">
    <property type="taxonomic scope" value="Eukaryota"/>
</dbReference>
<evidence type="ECO:0000313" key="10">
    <source>
        <dbReference type="Proteomes" id="UP000007875"/>
    </source>
</evidence>
<sequence length="322" mass="37139">SFVHVAYDDLLFHECCGEGTFGSVYRAIWVSHGGQEVAVKKLNQMEKEAHVLSVLSHRNVIQFYGACVDPPNFCIVTEYAPYGSLFDFLSTKESEKLEFSQLLSWSRDIALGMNYLHEEAPVAVIHRDLKSKNVVICNDFTLKICDFGASRFFGETIVMTITGTYPWMAPELIQGLPTSELCDVYSFGVVLWEMLTREVPFKGLQGFQVAWVVVENHERPTIPECCPQRFSNLMRTCWSSTVNERPSFYDIIGELNSMMNDDDLGVTTNHFLGNKEEWKSDIEEKMNELQEKERELGEREQALQGREEKLKEWEEKLRKEMR</sequence>
<dbReference type="GeneTree" id="ENSGT00940000161352"/>
<dbReference type="STRING" id="51511.ENSCSAVP00000003368"/>
<dbReference type="InterPro" id="IPR001245">
    <property type="entry name" value="Ser-Thr/Tyr_kinase_cat_dom"/>
</dbReference>
<evidence type="ECO:0000313" key="9">
    <source>
        <dbReference type="Ensembl" id="ENSCSAVP00000003368.1"/>
    </source>
</evidence>
<evidence type="ECO:0000256" key="6">
    <source>
        <dbReference type="PIRSR" id="PIRSR000615-3"/>
    </source>
</evidence>
<evidence type="ECO:0000256" key="7">
    <source>
        <dbReference type="SAM" id="MobiDB-lite"/>
    </source>
</evidence>
<reference evidence="10" key="1">
    <citation type="submission" date="2003-08" db="EMBL/GenBank/DDBJ databases">
        <authorList>
            <person name="Birren B."/>
            <person name="Nusbaum C."/>
            <person name="Abebe A."/>
            <person name="Abouelleil A."/>
            <person name="Adekoya E."/>
            <person name="Ait-zahra M."/>
            <person name="Allen N."/>
            <person name="Allen T."/>
            <person name="An P."/>
            <person name="Anderson M."/>
            <person name="Anderson S."/>
            <person name="Arachchi H."/>
            <person name="Armbruster J."/>
            <person name="Bachantsang P."/>
            <person name="Baldwin J."/>
            <person name="Barry A."/>
            <person name="Bayul T."/>
            <person name="Blitshsteyn B."/>
            <person name="Bloom T."/>
            <person name="Blye J."/>
            <person name="Boguslavskiy L."/>
            <person name="Borowsky M."/>
            <person name="Boukhgalter B."/>
            <person name="Brunache A."/>
            <person name="Butler J."/>
            <person name="Calixte N."/>
            <person name="Calvo S."/>
            <person name="Camarata J."/>
            <person name="Campo K."/>
            <person name="Chang J."/>
            <person name="Cheshatsang Y."/>
            <person name="Citroen M."/>
            <person name="Collymore A."/>
            <person name="Considine T."/>
            <person name="Cook A."/>
            <person name="Cooke P."/>
            <person name="Corum B."/>
            <person name="Cuomo C."/>
            <person name="David R."/>
            <person name="Dawoe T."/>
            <person name="Degray S."/>
            <person name="Dodge S."/>
            <person name="Dooley K."/>
            <person name="Dorje P."/>
            <person name="Dorjee K."/>
            <person name="Dorris L."/>
            <person name="Duffey N."/>
            <person name="Dupes A."/>
            <person name="Elkins T."/>
            <person name="Engels R."/>
            <person name="Erickson J."/>
            <person name="Farina A."/>
            <person name="Faro S."/>
            <person name="Ferreira P."/>
            <person name="Fischer H."/>
            <person name="Fitzgerald M."/>
            <person name="Foley K."/>
            <person name="Gage D."/>
            <person name="Galagan J."/>
            <person name="Gearin G."/>
            <person name="Gnerre S."/>
            <person name="Gnirke A."/>
            <person name="Goyette A."/>
            <person name="Graham J."/>
            <person name="Grandbois E."/>
            <person name="Gyaltsen K."/>
            <person name="Hafez N."/>
            <person name="Hagopian D."/>
            <person name="Hagos B."/>
            <person name="Hall J."/>
            <person name="Hatcher B."/>
            <person name="Heller A."/>
            <person name="Higgins H."/>
            <person name="Honan T."/>
            <person name="Horn A."/>
            <person name="Houde N."/>
            <person name="Hughes L."/>
            <person name="Hulme W."/>
            <person name="Husby E."/>
            <person name="Iliev I."/>
            <person name="Jaffe D."/>
            <person name="Jones C."/>
            <person name="Kamal M."/>
            <person name="Kamat A."/>
            <person name="Kamvysselis M."/>
            <person name="Karlsson E."/>
            <person name="Kells C."/>
            <person name="Kieu A."/>
            <person name="Kisner P."/>
            <person name="Kodira C."/>
            <person name="Kulbokas E."/>
            <person name="Labutti K."/>
            <person name="Lama D."/>
            <person name="Landers T."/>
            <person name="Leger J."/>
            <person name="Levine S."/>
            <person name="Lewis D."/>
            <person name="Lewis T."/>
            <person name="Lindblad-toh K."/>
            <person name="Liu X."/>
            <person name="Lokyitsang T."/>
            <person name="Lokyitsang Y."/>
            <person name="Lucien O."/>
            <person name="Lui A."/>
            <person name="Ma L.J."/>
            <person name="Mabbitt R."/>
            <person name="Macdonald J."/>
            <person name="Maclean C."/>
            <person name="Major J."/>
            <person name="Manning J."/>
            <person name="Marabella R."/>
            <person name="Maru K."/>
            <person name="Matthews C."/>
            <person name="Mauceli E."/>
            <person name="Mccarthy M."/>
            <person name="Mcdonough S."/>
            <person name="Mcghee T."/>
            <person name="Meldrim J."/>
            <person name="Meneus L."/>
            <person name="Mesirov J."/>
            <person name="Mihalev A."/>
            <person name="Mihova T."/>
            <person name="Mikkelsen T."/>
            <person name="Mlenga V."/>
            <person name="Moru K."/>
            <person name="Mozes J."/>
            <person name="Mulrain L."/>
            <person name="Munson G."/>
            <person name="Naylor J."/>
            <person name="Newes C."/>
            <person name="Nguyen C."/>
            <person name="Nguyen N."/>
            <person name="Nguyen T."/>
            <person name="Nicol R."/>
            <person name="Nielsen C."/>
            <person name="Nizzari M."/>
            <person name="Norbu C."/>
            <person name="Norbu N."/>
            <person name="O'donnell P."/>
            <person name="Okoawo O."/>
            <person name="O'leary S."/>
            <person name="Omotosho B."/>
            <person name="O'neill K."/>
            <person name="Osman S."/>
            <person name="Parker S."/>
            <person name="Perrin D."/>
            <person name="Phunkhang P."/>
            <person name="Piqani B."/>
            <person name="Purcell S."/>
            <person name="Rachupka T."/>
            <person name="Ramasamy U."/>
            <person name="Rameau R."/>
            <person name="Ray V."/>
            <person name="Raymond C."/>
            <person name="Retta R."/>
            <person name="Richardson S."/>
            <person name="Rise C."/>
            <person name="Rodriguez J."/>
            <person name="Rogers J."/>
            <person name="Rogov P."/>
            <person name="Rutman M."/>
            <person name="Schupbach R."/>
            <person name="Seaman C."/>
            <person name="Settipalli S."/>
            <person name="Sharpe T."/>
            <person name="Sheridan J."/>
            <person name="Sherpa N."/>
            <person name="Shi J."/>
            <person name="Smirnov S."/>
            <person name="Smith C."/>
            <person name="Sougnez C."/>
            <person name="Spencer B."/>
            <person name="Stalker J."/>
            <person name="Stange-thomann N."/>
            <person name="Stavropoulos S."/>
            <person name="Stetson K."/>
            <person name="Stone C."/>
            <person name="Stone S."/>
            <person name="Stubbs M."/>
            <person name="Talamas J."/>
            <person name="Tchuinga P."/>
            <person name="Tenzing P."/>
            <person name="Tesfaye S."/>
            <person name="Theodore J."/>
            <person name="Thoulutsang Y."/>
            <person name="Topham K."/>
            <person name="Towey S."/>
            <person name="Tsamla T."/>
            <person name="Tsomo N."/>
            <person name="Vallee D."/>
            <person name="Vassiliev H."/>
            <person name="Venkataraman V."/>
            <person name="Vinson J."/>
            <person name="Vo A."/>
            <person name="Wade C."/>
            <person name="Wang S."/>
            <person name="Wangchuk T."/>
            <person name="Wangdi T."/>
            <person name="Whittaker C."/>
            <person name="Wilkinson J."/>
            <person name="Wu Y."/>
            <person name="Wyman D."/>
            <person name="Yadav S."/>
            <person name="Yang S."/>
            <person name="Yang X."/>
            <person name="Yeager S."/>
            <person name="Yee E."/>
            <person name="Young G."/>
            <person name="Zainoun J."/>
            <person name="Zembeck L."/>
            <person name="Zimmer A."/>
            <person name="Zody M."/>
            <person name="Lander E."/>
        </authorList>
    </citation>
    <scope>NUCLEOTIDE SEQUENCE [LARGE SCALE GENOMIC DNA]</scope>
</reference>
<dbReference type="Pfam" id="PF07714">
    <property type="entry name" value="PK_Tyr_Ser-Thr"/>
    <property type="match status" value="1"/>
</dbReference>
<keyword evidence="6" id="KW-0460">Magnesium</keyword>
<feature type="binding site" evidence="6">
    <location>
        <position position="133"/>
    </location>
    <ligand>
        <name>Mg(2+)</name>
        <dbReference type="ChEBI" id="CHEBI:18420"/>
    </ligand>
</feature>
<dbReference type="SMART" id="SM00220">
    <property type="entry name" value="S_TKc"/>
    <property type="match status" value="1"/>
</dbReference>
<dbReference type="SUPFAM" id="SSF56112">
    <property type="entry name" value="Protein kinase-like (PK-like)"/>
    <property type="match status" value="1"/>
</dbReference>
<feature type="active site" description="Proton acceptor" evidence="5">
    <location>
        <position position="128"/>
    </location>
</feature>
<dbReference type="InParanoid" id="H2YDH0"/>
<dbReference type="GO" id="GO:0046872">
    <property type="term" value="F:metal ion binding"/>
    <property type="evidence" value="ECO:0007669"/>
    <property type="project" value="UniProtKB-KW"/>
</dbReference>
<dbReference type="InterPro" id="IPR011009">
    <property type="entry name" value="Kinase-like_dom_sf"/>
</dbReference>
<keyword evidence="1" id="KW-0808">Transferase</keyword>
<reference evidence="9" key="3">
    <citation type="submission" date="2025-09" db="UniProtKB">
        <authorList>
            <consortium name="Ensembl"/>
        </authorList>
    </citation>
    <scope>IDENTIFICATION</scope>
</reference>
<dbReference type="PIRSF" id="PIRSF000615">
    <property type="entry name" value="TyrPK_CSF1-R"/>
    <property type="match status" value="1"/>
</dbReference>
<accession>H2YDH0</accession>
<evidence type="ECO:0000259" key="8">
    <source>
        <dbReference type="PROSITE" id="PS50011"/>
    </source>
</evidence>
<dbReference type="GO" id="GO:0004674">
    <property type="term" value="F:protein serine/threonine kinase activity"/>
    <property type="evidence" value="ECO:0007669"/>
    <property type="project" value="TreeGrafter"/>
</dbReference>
<proteinExistence type="predicted"/>
<dbReference type="PROSITE" id="PS50011">
    <property type="entry name" value="PROTEIN_KINASE_DOM"/>
    <property type="match status" value="1"/>
</dbReference>
<feature type="binding site" evidence="6">
    <location>
        <position position="146"/>
    </location>
    <ligand>
        <name>Mg(2+)</name>
        <dbReference type="ChEBI" id="CHEBI:18420"/>
    </ligand>
</feature>
<reference evidence="9" key="2">
    <citation type="submission" date="2025-08" db="UniProtKB">
        <authorList>
            <consortium name="Ensembl"/>
        </authorList>
    </citation>
    <scope>IDENTIFICATION</scope>
</reference>
<dbReference type="PANTHER" id="PTHR44329">
    <property type="entry name" value="SERINE/THREONINE-PROTEIN KINASE TNNI3K-RELATED"/>
    <property type="match status" value="1"/>
</dbReference>
<evidence type="ECO:0000256" key="2">
    <source>
        <dbReference type="ARBA" id="ARBA00022741"/>
    </source>
</evidence>
<dbReference type="PROSITE" id="PS00108">
    <property type="entry name" value="PROTEIN_KINASE_ST"/>
    <property type="match status" value="1"/>
</dbReference>
<feature type="region of interest" description="Disordered" evidence="7">
    <location>
        <begin position="289"/>
        <end position="310"/>
    </location>
</feature>
<name>H2YDH0_CIOSA</name>
<evidence type="ECO:0000256" key="1">
    <source>
        <dbReference type="ARBA" id="ARBA00022679"/>
    </source>
</evidence>
<evidence type="ECO:0000256" key="4">
    <source>
        <dbReference type="ARBA" id="ARBA00022840"/>
    </source>
</evidence>
<evidence type="ECO:0000256" key="5">
    <source>
        <dbReference type="PIRSR" id="PIRSR000615-1"/>
    </source>
</evidence>
<keyword evidence="2" id="KW-0547">Nucleotide-binding</keyword>
<feature type="domain" description="Protein kinase" evidence="8">
    <location>
        <begin position="10"/>
        <end position="259"/>
    </location>
</feature>
<organism evidence="9 10">
    <name type="scientific">Ciona savignyi</name>
    <name type="common">Pacific transparent sea squirt</name>
    <dbReference type="NCBI Taxonomy" id="51511"/>
    <lineage>
        <taxon>Eukaryota</taxon>
        <taxon>Metazoa</taxon>
        <taxon>Chordata</taxon>
        <taxon>Tunicata</taxon>
        <taxon>Ascidiacea</taxon>
        <taxon>Phlebobranchia</taxon>
        <taxon>Cionidae</taxon>
        <taxon>Ciona</taxon>
    </lineage>
</organism>
<dbReference type="PANTHER" id="PTHR44329:SF288">
    <property type="entry name" value="MITOGEN-ACTIVATED PROTEIN KINASE KINASE KINASE 20"/>
    <property type="match status" value="1"/>
</dbReference>
<keyword evidence="3" id="KW-0418">Kinase</keyword>
<dbReference type="InterPro" id="IPR008271">
    <property type="entry name" value="Ser/Thr_kinase_AS"/>
</dbReference>
<dbReference type="Gene3D" id="1.10.510.10">
    <property type="entry name" value="Transferase(Phosphotransferase) domain 1"/>
    <property type="match status" value="1"/>
</dbReference>
<keyword evidence="10" id="KW-1185">Reference proteome</keyword>
<dbReference type="AlphaFoldDB" id="H2YDH0"/>
<dbReference type="InterPro" id="IPR000719">
    <property type="entry name" value="Prot_kinase_dom"/>
</dbReference>
<protein>
    <recommendedName>
        <fullName evidence="8">Protein kinase domain-containing protein</fullName>
    </recommendedName>
</protein>
<dbReference type="Gene3D" id="3.30.200.20">
    <property type="entry name" value="Phosphorylase Kinase, domain 1"/>
    <property type="match status" value="1"/>
</dbReference>
<evidence type="ECO:0000256" key="3">
    <source>
        <dbReference type="ARBA" id="ARBA00022777"/>
    </source>
</evidence>
<dbReference type="GO" id="GO:0005524">
    <property type="term" value="F:ATP binding"/>
    <property type="evidence" value="ECO:0007669"/>
    <property type="project" value="UniProtKB-KW"/>
</dbReference>
<dbReference type="InterPro" id="IPR051681">
    <property type="entry name" value="Ser/Thr_Kinases-Pseudokinases"/>
</dbReference>
<dbReference type="Proteomes" id="UP000007875">
    <property type="component" value="Unassembled WGS sequence"/>
</dbReference>
<keyword evidence="4" id="KW-0067">ATP-binding</keyword>
<dbReference type="GO" id="GO:0005737">
    <property type="term" value="C:cytoplasm"/>
    <property type="evidence" value="ECO:0007669"/>
    <property type="project" value="TreeGrafter"/>
</dbReference>